<evidence type="ECO:0000256" key="9">
    <source>
        <dbReference type="SAM" id="Phobius"/>
    </source>
</evidence>
<evidence type="ECO:0000256" key="4">
    <source>
        <dbReference type="ARBA" id="ARBA00022844"/>
    </source>
</evidence>
<dbReference type="InterPro" id="IPR055447">
    <property type="entry name" value="Rhabdo_glycop_CD"/>
</dbReference>
<keyword evidence="2 9" id="KW-0812">Transmembrane</keyword>
<feature type="transmembrane region" description="Helical" evidence="9">
    <location>
        <begin position="500"/>
        <end position="521"/>
    </location>
</feature>
<evidence type="ECO:0000256" key="5">
    <source>
        <dbReference type="ARBA" id="ARBA00022879"/>
    </source>
</evidence>
<evidence type="ECO:0000259" key="10">
    <source>
        <dbReference type="Pfam" id="PF00974"/>
    </source>
</evidence>
<dbReference type="Pfam" id="PF24833">
    <property type="entry name" value="Rhabdo_glycop_CD"/>
    <property type="match status" value="1"/>
</dbReference>
<organism evidence="12 13">
    <name type="scientific">Kolente virus</name>
    <dbReference type="NCBI Taxonomy" id="1428456"/>
    <lineage>
        <taxon>Viruses</taxon>
        <taxon>Riboviria</taxon>
        <taxon>Orthornavirae</taxon>
        <taxon>Negarnaviricota</taxon>
        <taxon>Haploviricotina</taxon>
        <taxon>Monjiviricetes</taxon>
        <taxon>Mononegavirales</taxon>
        <taxon>Rhabdoviridae</taxon>
        <taxon>Alpharhabdovirinae</taxon>
        <taxon>Ledantevirus</taxon>
        <taxon>Ledantevirus kolente</taxon>
    </lineage>
</organism>
<keyword evidence="8" id="KW-0325">Glycoprotein</keyword>
<evidence type="ECO:0000256" key="1">
    <source>
        <dbReference type="ARBA" id="ARBA00004563"/>
    </source>
</evidence>
<comment type="subcellular location">
    <subcellularLocation>
        <location evidence="1">Virion membrane</location>
        <topology evidence="1">Single-pass type I membrane protein</topology>
    </subcellularLocation>
</comment>
<dbReference type="Gene3D" id="2.30.30.640">
    <property type="match status" value="1"/>
</dbReference>
<evidence type="ECO:0000256" key="8">
    <source>
        <dbReference type="ARBA" id="ARBA00023180"/>
    </source>
</evidence>
<accession>V5PZR3</accession>
<dbReference type="EMBL" id="KC984953">
    <property type="protein sequence ID" value="AHB08864.1"/>
    <property type="molecule type" value="Viral_cRNA"/>
</dbReference>
<dbReference type="Pfam" id="PF00974">
    <property type="entry name" value="Rhabdo_glycop_FD"/>
    <property type="match status" value="1"/>
</dbReference>
<dbReference type="InterPro" id="IPR001903">
    <property type="entry name" value="Rhabdo_glycop_FD"/>
</dbReference>
<dbReference type="KEGG" id="vg:20964309"/>
<dbReference type="GeneID" id="20964309"/>
<proteinExistence type="predicted"/>
<feature type="domain" description="Spike glycoprotein fusion" evidence="10">
    <location>
        <begin position="92"/>
        <end position="191"/>
    </location>
</feature>
<protein>
    <submittedName>
        <fullName evidence="12">G protein</fullName>
    </submittedName>
</protein>
<dbReference type="RefSeq" id="YP_009094026.1">
    <property type="nucleotide sequence ID" value="NC_025342.1"/>
</dbReference>
<dbReference type="GO" id="GO:0019031">
    <property type="term" value="C:viral envelope"/>
    <property type="evidence" value="ECO:0007669"/>
    <property type="project" value="UniProtKB-KW"/>
</dbReference>
<keyword evidence="3" id="KW-0732">Signal</keyword>
<keyword evidence="7 9" id="KW-0472">Membrane</keyword>
<name>V5PZR3_9RHAB</name>
<evidence type="ECO:0000313" key="12">
    <source>
        <dbReference type="EMBL" id="AHB08864.1"/>
    </source>
</evidence>
<keyword evidence="13" id="KW-1185">Reference proteome</keyword>
<evidence type="ECO:0000259" key="11">
    <source>
        <dbReference type="Pfam" id="PF24833"/>
    </source>
</evidence>
<evidence type="ECO:0000256" key="3">
    <source>
        <dbReference type="ARBA" id="ARBA00022729"/>
    </source>
</evidence>
<dbReference type="GO" id="GO:0055036">
    <property type="term" value="C:virion membrane"/>
    <property type="evidence" value="ECO:0007669"/>
    <property type="project" value="UniProtKB-SubCell"/>
</dbReference>
<keyword evidence="4" id="KW-0946">Virion</keyword>
<dbReference type="Gene3D" id="2.30.29.130">
    <property type="match status" value="1"/>
</dbReference>
<dbReference type="Proteomes" id="UP000098369">
    <property type="component" value="Segment"/>
</dbReference>
<sequence length="549" mass="61881">MILLIILSLLARRAAGTSGGPTPAPLQDPSIVEKSDHLDGTILLPLRLSESWKPISVSSLECPHRAKRTGRFGVRHKVFNLTRFDHFSSGLVEGYLCHKIRWVTSCQKTWYFSATVTRRVEPLLPTEAECREAVNLEQHGILESGSYPPESCYWNSLNEEAVTEIHLTTHNVGLNPYTMEWVDSIFLKGSCKDQICPTEHSTVLWLKDPDQQTHNMCGTEVTEHAELMKRASSGSNISWSDYTLVSHHLPATTMEGACYLDFCGKEGIHLHNGIWFALPDISKLGPETLSRCPEDTKAGSVSPAYAEDDLQFQLKDMKRDIECLNVLETIQATGTISFRSLQYFHPRDVGVHPVYRIINGSLEMATARYAIAHIPLEGNESCIGLVTENTRLKCVGWNDWIPVKENLKQGFNGIMSDHGRIIYPIRYLLGDEWNPEMHALQYVKFMPHPLLHPYSHQIKDKGRSELVMDHSQNVGDVIVNSAGTFFSRIGSFFSQAFDQLIHIAVILGIGLACYVAVKMFLKWKRNREPFKAVERGQKEQEMTELAGFG</sequence>
<reference evidence="12 13" key="1">
    <citation type="journal article" date="2013" name="J. Gen. Virol.">
        <title>Kolente virus, a rhabdovirus species isolated from ticks and bats in the Republic of Guinea.</title>
        <authorList>
            <person name="Ghedin E."/>
            <person name="Rogers M.B."/>
            <person name="Widen S.G."/>
            <person name="Guzman H."/>
            <person name="Travassos da Rosa A.P."/>
            <person name="Wood T.G."/>
            <person name="Fitch A."/>
            <person name="Popov V."/>
            <person name="Holmes E.C."/>
            <person name="Walker P.J."/>
            <person name="Vasilakis N."/>
            <person name="Tesh R.B."/>
        </authorList>
    </citation>
    <scope>NUCLEOTIDE SEQUENCE [LARGE SCALE GENOMIC DNA]</scope>
    <source>
        <strain evidence="12">DakAr K7292</strain>
    </source>
</reference>
<dbReference type="SUPFAM" id="SSF161008">
    <property type="entry name" value="Viral glycoprotein ectodomain-like"/>
    <property type="match status" value="1"/>
</dbReference>
<keyword evidence="6 9" id="KW-1133">Transmembrane helix</keyword>
<evidence type="ECO:0000256" key="7">
    <source>
        <dbReference type="ARBA" id="ARBA00023136"/>
    </source>
</evidence>
<dbReference type="OrthoDB" id="21147at10239"/>
<evidence type="ECO:0000313" key="13">
    <source>
        <dbReference type="Proteomes" id="UP000098369"/>
    </source>
</evidence>
<evidence type="ECO:0000256" key="2">
    <source>
        <dbReference type="ARBA" id="ARBA00022692"/>
    </source>
</evidence>
<keyword evidence="5" id="KW-0261">Viral envelope protein</keyword>
<evidence type="ECO:0000256" key="6">
    <source>
        <dbReference type="ARBA" id="ARBA00022989"/>
    </source>
</evidence>
<feature type="domain" description="Spike glycoprotein G central" evidence="11">
    <location>
        <begin position="291"/>
        <end position="415"/>
    </location>
</feature>